<organism evidence="2 3">
    <name type="scientific">Scophthalmus maximus</name>
    <name type="common">Turbot</name>
    <name type="synonym">Psetta maxima</name>
    <dbReference type="NCBI Taxonomy" id="52904"/>
    <lineage>
        <taxon>Eukaryota</taxon>
        <taxon>Metazoa</taxon>
        <taxon>Chordata</taxon>
        <taxon>Craniata</taxon>
        <taxon>Vertebrata</taxon>
        <taxon>Euteleostomi</taxon>
        <taxon>Actinopterygii</taxon>
        <taxon>Neopterygii</taxon>
        <taxon>Teleostei</taxon>
        <taxon>Neoteleostei</taxon>
        <taxon>Acanthomorphata</taxon>
        <taxon>Carangaria</taxon>
        <taxon>Pleuronectiformes</taxon>
        <taxon>Pleuronectoidei</taxon>
        <taxon>Scophthalmidae</taxon>
        <taxon>Scophthalmus</taxon>
    </lineage>
</organism>
<name>A0A6A4S1U3_SCOMX</name>
<evidence type="ECO:0000313" key="2">
    <source>
        <dbReference type="EMBL" id="KAF0024474.1"/>
    </source>
</evidence>
<feature type="compositionally biased region" description="Low complexity" evidence="1">
    <location>
        <begin position="48"/>
        <end position="57"/>
    </location>
</feature>
<feature type="region of interest" description="Disordered" evidence="1">
    <location>
        <begin position="16"/>
        <end position="79"/>
    </location>
</feature>
<reference evidence="2 3" key="1">
    <citation type="submission" date="2019-06" db="EMBL/GenBank/DDBJ databases">
        <title>Draft genomes of female and male turbot (Scophthalmus maximus).</title>
        <authorList>
            <person name="Xu H."/>
            <person name="Xu X.-W."/>
            <person name="Shao C."/>
            <person name="Chen S."/>
        </authorList>
    </citation>
    <scope>NUCLEOTIDE SEQUENCE [LARGE SCALE GENOMIC DNA]</scope>
    <source>
        <strain evidence="2">Ysfricsl-2016a</strain>
        <tissue evidence="2">Blood</tissue>
    </source>
</reference>
<evidence type="ECO:0000256" key="1">
    <source>
        <dbReference type="SAM" id="MobiDB-lite"/>
    </source>
</evidence>
<dbReference type="AlphaFoldDB" id="A0A6A4S1U3"/>
<dbReference type="Proteomes" id="UP000438429">
    <property type="component" value="Unassembled WGS sequence"/>
</dbReference>
<sequence>MEFGELLQHLFRLQRSHADRHKKEKKKKKITGNPGSWDAGLSDRIIGTSSQASQTSSRTRHVRVPVTSSTHATKYGGQR</sequence>
<comment type="caution">
    <text evidence="2">The sequence shown here is derived from an EMBL/GenBank/DDBJ whole genome shotgun (WGS) entry which is preliminary data.</text>
</comment>
<protein>
    <submittedName>
        <fullName evidence="2">Uncharacterized protein</fullName>
    </submittedName>
</protein>
<gene>
    <name evidence="2" type="ORF">F2P81_023276</name>
</gene>
<dbReference type="EMBL" id="VEVO01000021">
    <property type="protein sequence ID" value="KAF0024474.1"/>
    <property type="molecule type" value="Genomic_DNA"/>
</dbReference>
<feature type="compositionally biased region" description="Basic residues" evidence="1">
    <location>
        <begin position="16"/>
        <end position="30"/>
    </location>
</feature>
<evidence type="ECO:0000313" key="3">
    <source>
        <dbReference type="Proteomes" id="UP000438429"/>
    </source>
</evidence>
<proteinExistence type="predicted"/>
<accession>A0A6A4S1U3</accession>